<dbReference type="CDD" id="cd14371">
    <property type="entry name" value="CUE_CID7_like"/>
    <property type="match status" value="1"/>
</dbReference>
<dbReference type="EMBL" id="CM027683">
    <property type="protein sequence ID" value="KAG0531615.1"/>
    <property type="molecule type" value="Genomic_DNA"/>
</dbReference>
<evidence type="ECO:0000256" key="1">
    <source>
        <dbReference type="SAM" id="MobiDB-lite"/>
    </source>
</evidence>
<dbReference type="InterPro" id="IPR003892">
    <property type="entry name" value="CUE"/>
</dbReference>
<dbReference type="Proteomes" id="UP000807115">
    <property type="component" value="Chromosome 4"/>
</dbReference>
<dbReference type="Gramene" id="EES04478">
    <property type="protein sequence ID" value="EES04478"/>
    <property type="gene ID" value="SORBI_3004G033800"/>
</dbReference>
<reference evidence="3" key="1">
    <citation type="journal article" date="2019" name="BMC Genomics">
        <title>A new reference genome for Sorghum bicolor reveals high levels of sequence similarity between sweet and grain genotypes: implications for the genetics of sugar metabolism.</title>
        <authorList>
            <person name="Cooper E.A."/>
            <person name="Brenton Z.W."/>
            <person name="Flinn B.S."/>
            <person name="Jenkins J."/>
            <person name="Shu S."/>
            <person name="Flowers D."/>
            <person name="Luo F."/>
            <person name="Wang Y."/>
            <person name="Xia P."/>
            <person name="Barry K."/>
            <person name="Daum C."/>
            <person name="Lipzen A."/>
            <person name="Yoshinaga Y."/>
            <person name="Schmutz J."/>
            <person name="Saski C."/>
            <person name="Vermerris W."/>
            <person name="Kresovich S."/>
        </authorList>
    </citation>
    <scope>NUCLEOTIDE SEQUENCE</scope>
</reference>
<name>A0A921R397_SORBI</name>
<evidence type="ECO:0000313" key="4">
    <source>
        <dbReference type="Proteomes" id="UP000807115"/>
    </source>
</evidence>
<organism evidence="3 4">
    <name type="scientific">Sorghum bicolor</name>
    <name type="common">Sorghum</name>
    <name type="synonym">Sorghum vulgare</name>
    <dbReference type="NCBI Taxonomy" id="4558"/>
    <lineage>
        <taxon>Eukaryota</taxon>
        <taxon>Viridiplantae</taxon>
        <taxon>Streptophyta</taxon>
        <taxon>Embryophyta</taxon>
        <taxon>Tracheophyta</taxon>
        <taxon>Spermatophyta</taxon>
        <taxon>Magnoliopsida</taxon>
        <taxon>Liliopsida</taxon>
        <taxon>Poales</taxon>
        <taxon>Poaceae</taxon>
        <taxon>PACMAD clade</taxon>
        <taxon>Panicoideae</taxon>
        <taxon>Andropogonodae</taxon>
        <taxon>Andropogoneae</taxon>
        <taxon>Sorghinae</taxon>
        <taxon>Sorghum</taxon>
    </lineage>
</organism>
<reference evidence="3" key="2">
    <citation type="submission" date="2020-10" db="EMBL/GenBank/DDBJ databases">
        <authorList>
            <person name="Cooper E.A."/>
            <person name="Brenton Z.W."/>
            <person name="Flinn B.S."/>
            <person name="Jenkins J."/>
            <person name="Shu S."/>
            <person name="Flowers D."/>
            <person name="Luo F."/>
            <person name="Wang Y."/>
            <person name="Xia P."/>
            <person name="Barry K."/>
            <person name="Daum C."/>
            <person name="Lipzen A."/>
            <person name="Yoshinaga Y."/>
            <person name="Schmutz J."/>
            <person name="Saski C."/>
            <person name="Vermerris W."/>
            <person name="Kresovich S."/>
        </authorList>
    </citation>
    <scope>NUCLEOTIDE SEQUENCE</scope>
</reference>
<gene>
    <name evidence="3" type="ORF">BDA96_04G037700</name>
</gene>
<protein>
    <recommendedName>
        <fullName evidence="2">CUE domain-containing protein</fullName>
    </recommendedName>
</protein>
<feature type="domain" description="CUE" evidence="2">
    <location>
        <begin position="112"/>
        <end position="155"/>
    </location>
</feature>
<dbReference type="PANTHER" id="PTHR37252">
    <property type="entry name" value="POLYADENYLATE-BINDING PROTEIN-INTERACTING PROTEIN 6"/>
    <property type="match status" value="1"/>
</dbReference>
<dbReference type="InterPro" id="IPR038981">
    <property type="entry name" value="CID5/CID6"/>
</dbReference>
<dbReference type="OrthoDB" id="769720at2759"/>
<dbReference type="Pfam" id="PF02845">
    <property type="entry name" value="CUE"/>
    <property type="match status" value="1"/>
</dbReference>
<evidence type="ECO:0000313" key="3">
    <source>
        <dbReference type="EMBL" id="KAG0531615.1"/>
    </source>
</evidence>
<feature type="region of interest" description="Disordered" evidence="1">
    <location>
        <begin position="34"/>
        <end position="64"/>
    </location>
</feature>
<sequence>MSRSCESRKMDWGFQLNPYAAPFVPSSMTAFAAERRLNQTTDSENKNGRNDENNETTPDKSAEYHLPDSLSLDFYAESLSKLNVSAESFSKGEAADRALDSSEYLGSDLDTHHPGAVSYLSHMFPNVSVDFIIDALKLQEFDVDLTVDMLSHLCEVDGYGHSAEDKRHYRGIQKSPKGAFAAILQDK</sequence>
<dbReference type="InterPro" id="IPR009060">
    <property type="entry name" value="UBA-like_sf"/>
</dbReference>
<evidence type="ECO:0000259" key="2">
    <source>
        <dbReference type="PROSITE" id="PS51140"/>
    </source>
</evidence>
<dbReference type="AlphaFoldDB" id="A0A921R397"/>
<proteinExistence type="predicted"/>
<dbReference type="PROSITE" id="PS51140">
    <property type="entry name" value="CUE"/>
    <property type="match status" value="1"/>
</dbReference>
<dbReference type="GO" id="GO:0043130">
    <property type="term" value="F:ubiquitin binding"/>
    <property type="evidence" value="ECO:0007669"/>
    <property type="project" value="InterPro"/>
</dbReference>
<dbReference type="InterPro" id="IPR041806">
    <property type="entry name" value="CID5/6/7_CUE"/>
</dbReference>
<accession>A0A921R397</accession>
<comment type="caution">
    <text evidence="3">The sequence shown here is derived from an EMBL/GenBank/DDBJ whole genome shotgun (WGS) entry which is preliminary data.</text>
</comment>
<dbReference type="SUPFAM" id="SSF46934">
    <property type="entry name" value="UBA-like"/>
    <property type="match status" value="1"/>
</dbReference>
<dbReference type="OMA" id="CGHSAEA"/>
<dbReference type="PANTHER" id="PTHR37252:SF3">
    <property type="entry name" value="POLYADENYLATE-BINDING PROTEIN-INTERACTING PROTEIN 6"/>
    <property type="match status" value="1"/>
</dbReference>